<evidence type="ECO:0000256" key="3">
    <source>
        <dbReference type="PIRNR" id="PIRNR001365"/>
    </source>
</evidence>
<dbReference type="RefSeq" id="WP_343905440.1">
    <property type="nucleotide sequence ID" value="NZ_BAAAIS010000003.1"/>
</dbReference>
<keyword evidence="2 3" id="KW-0456">Lyase</keyword>
<dbReference type="PANTHER" id="PTHR12128">
    <property type="entry name" value="DIHYDRODIPICOLINATE SYNTHASE"/>
    <property type="match status" value="1"/>
</dbReference>
<dbReference type="SMART" id="SM01130">
    <property type="entry name" value="DHDPS"/>
    <property type="match status" value="1"/>
</dbReference>
<dbReference type="InterPro" id="IPR002220">
    <property type="entry name" value="DapA-like"/>
</dbReference>
<proteinExistence type="inferred from homology"/>
<dbReference type="Proteomes" id="UP001597280">
    <property type="component" value="Unassembled WGS sequence"/>
</dbReference>
<dbReference type="PANTHER" id="PTHR12128:SF66">
    <property type="entry name" value="4-HYDROXY-2-OXOGLUTARATE ALDOLASE, MITOCHONDRIAL"/>
    <property type="match status" value="1"/>
</dbReference>
<dbReference type="PIRSF" id="PIRSF001365">
    <property type="entry name" value="DHDPS"/>
    <property type="match status" value="1"/>
</dbReference>
<dbReference type="Pfam" id="PF00701">
    <property type="entry name" value="DHDPS"/>
    <property type="match status" value="1"/>
</dbReference>
<organism evidence="4 5">
    <name type="scientific">Brachybacterium rhamnosum</name>
    <dbReference type="NCBI Taxonomy" id="173361"/>
    <lineage>
        <taxon>Bacteria</taxon>
        <taxon>Bacillati</taxon>
        <taxon>Actinomycetota</taxon>
        <taxon>Actinomycetes</taxon>
        <taxon>Micrococcales</taxon>
        <taxon>Dermabacteraceae</taxon>
        <taxon>Brachybacterium</taxon>
    </lineage>
</organism>
<accession>A0ABW4Q0T1</accession>
<comment type="caution">
    <text evidence="4">The sequence shown here is derived from an EMBL/GenBank/DDBJ whole genome shotgun (WGS) entry which is preliminary data.</text>
</comment>
<dbReference type="CDD" id="cd00408">
    <property type="entry name" value="DHDPS-like"/>
    <property type="match status" value="1"/>
</dbReference>
<keyword evidence="5" id="KW-1185">Reference proteome</keyword>
<dbReference type="EMBL" id="JBHUFL010000003">
    <property type="protein sequence ID" value="MFD1836134.1"/>
    <property type="molecule type" value="Genomic_DNA"/>
</dbReference>
<evidence type="ECO:0000256" key="2">
    <source>
        <dbReference type="ARBA" id="ARBA00023239"/>
    </source>
</evidence>
<comment type="similarity">
    <text evidence="1 3">Belongs to the DapA family.</text>
</comment>
<evidence type="ECO:0000313" key="4">
    <source>
        <dbReference type="EMBL" id="MFD1836134.1"/>
    </source>
</evidence>
<dbReference type="PRINTS" id="PR00146">
    <property type="entry name" value="DHPICSNTHASE"/>
</dbReference>
<dbReference type="Gene3D" id="3.20.20.70">
    <property type="entry name" value="Aldolase class I"/>
    <property type="match status" value="1"/>
</dbReference>
<evidence type="ECO:0000256" key="1">
    <source>
        <dbReference type="ARBA" id="ARBA00007592"/>
    </source>
</evidence>
<name>A0ABW4Q0T1_9MICO</name>
<dbReference type="InterPro" id="IPR013785">
    <property type="entry name" value="Aldolase_TIM"/>
</dbReference>
<evidence type="ECO:0000313" key="5">
    <source>
        <dbReference type="Proteomes" id="UP001597280"/>
    </source>
</evidence>
<gene>
    <name evidence="4" type="ORF">ACFSDA_13775</name>
</gene>
<protein>
    <submittedName>
        <fullName evidence="4">Dihydrodipicolinate synthase family protein</fullName>
    </submittedName>
</protein>
<sequence>MSAEATWLRGLSAFPLTPLRDGALDEHALTALVRSIVEAGPASIGVLGSTGVYPYLPRDVRRRAIEVAVAASEGVPVLAGIGALATADVLALAEDAQTAGAGGVLLAPVSYHPLADPEVVGLFSDVAAELSVPLVVYDNPGTTHVTFTPELHAEVAALPAVAGIKIPPVPAALPAARERVAQVRSAVPEHVRVGVSGDAVGAVGLEAGCDLWFSALGGVLPEQTMAIVRAHEAGRDEEARALAAHLDGFFSLFAEHGGSVRVIAEIAVQRGLVGEDPLPRPLRGLDAAGRARVADELAALAASGDERADGLDIAHG</sequence>
<reference evidence="5" key="1">
    <citation type="journal article" date="2019" name="Int. J. Syst. Evol. Microbiol.">
        <title>The Global Catalogue of Microorganisms (GCM) 10K type strain sequencing project: providing services to taxonomists for standard genome sequencing and annotation.</title>
        <authorList>
            <consortium name="The Broad Institute Genomics Platform"/>
            <consortium name="The Broad Institute Genome Sequencing Center for Infectious Disease"/>
            <person name="Wu L."/>
            <person name="Ma J."/>
        </authorList>
    </citation>
    <scope>NUCLEOTIDE SEQUENCE [LARGE SCALE GENOMIC DNA]</scope>
    <source>
        <strain evidence="5">JCM 11650</strain>
    </source>
</reference>
<dbReference type="SUPFAM" id="SSF51569">
    <property type="entry name" value="Aldolase"/>
    <property type="match status" value="1"/>
</dbReference>